<evidence type="ECO:0000256" key="4">
    <source>
        <dbReference type="ARBA" id="ARBA00023295"/>
    </source>
</evidence>
<dbReference type="Pfam" id="PF09261">
    <property type="entry name" value="Alpha-mann_mid"/>
    <property type="match status" value="1"/>
</dbReference>
<dbReference type="Proteomes" id="UP001500622">
    <property type="component" value="Unassembled WGS sequence"/>
</dbReference>
<dbReference type="InterPro" id="IPR011013">
    <property type="entry name" value="Gal_mutarotase_sf_dom"/>
</dbReference>
<dbReference type="Gene3D" id="1.20.1270.50">
    <property type="entry name" value="Glycoside hydrolase family 38, central domain"/>
    <property type="match status" value="1"/>
</dbReference>
<dbReference type="InterPro" id="IPR011330">
    <property type="entry name" value="Glyco_hydro/deAcase_b/a-brl"/>
</dbReference>
<gene>
    <name evidence="6" type="ORF">GCM10023169_30150</name>
</gene>
<dbReference type="Pfam" id="PF22907">
    <property type="entry name" value="Ams1-like_1st"/>
    <property type="match status" value="1"/>
</dbReference>
<evidence type="ECO:0000256" key="1">
    <source>
        <dbReference type="ARBA" id="ARBA00009792"/>
    </source>
</evidence>
<dbReference type="InterPro" id="IPR015341">
    <property type="entry name" value="Glyco_hydro_38_cen"/>
</dbReference>
<name>A0ABP8LIA1_9MICO</name>
<dbReference type="Pfam" id="PF07748">
    <property type="entry name" value="Glyco_hydro_38C"/>
    <property type="match status" value="1"/>
</dbReference>
<feature type="domain" description="Glycoside hydrolase family 38 central" evidence="5">
    <location>
        <begin position="523"/>
        <end position="601"/>
    </location>
</feature>
<dbReference type="Gene3D" id="3.20.110.10">
    <property type="entry name" value="Glycoside hydrolase 38, N terminal domain"/>
    <property type="match status" value="1"/>
</dbReference>
<keyword evidence="3 6" id="KW-0378">Hydrolase</keyword>
<comment type="caution">
    <text evidence="6">The sequence shown here is derived from an EMBL/GenBank/DDBJ whole genome shotgun (WGS) entry which is preliminary data.</text>
</comment>
<dbReference type="InterPro" id="IPR054723">
    <property type="entry name" value="Ams1-like_N"/>
</dbReference>
<organism evidence="6 7">
    <name type="scientific">Georgenia halophila</name>
    <dbReference type="NCBI Taxonomy" id="620889"/>
    <lineage>
        <taxon>Bacteria</taxon>
        <taxon>Bacillati</taxon>
        <taxon>Actinomycetota</taxon>
        <taxon>Actinomycetes</taxon>
        <taxon>Micrococcales</taxon>
        <taxon>Bogoriellaceae</taxon>
        <taxon>Georgenia</taxon>
    </lineage>
</organism>
<dbReference type="InterPro" id="IPR037094">
    <property type="entry name" value="Glyco_hydro_38_cen_sf"/>
</dbReference>
<dbReference type="Pfam" id="PF17677">
    <property type="entry name" value="Glyco_hydro38C2"/>
    <property type="match status" value="1"/>
</dbReference>
<dbReference type="PANTHER" id="PTHR46017">
    <property type="entry name" value="ALPHA-MANNOSIDASE 2C1"/>
    <property type="match status" value="1"/>
</dbReference>
<reference evidence="7" key="1">
    <citation type="journal article" date="2019" name="Int. J. Syst. Evol. Microbiol.">
        <title>The Global Catalogue of Microorganisms (GCM) 10K type strain sequencing project: providing services to taxonomists for standard genome sequencing and annotation.</title>
        <authorList>
            <consortium name="The Broad Institute Genomics Platform"/>
            <consortium name="The Broad Institute Genome Sequencing Center for Infectious Disease"/>
            <person name="Wu L."/>
            <person name="Ma J."/>
        </authorList>
    </citation>
    <scope>NUCLEOTIDE SEQUENCE [LARGE SCALE GENOMIC DNA]</scope>
    <source>
        <strain evidence="7">JCM 17810</strain>
    </source>
</reference>
<dbReference type="InterPro" id="IPR027291">
    <property type="entry name" value="Glyco_hydro_38_N_sf"/>
</dbReference>
<protein>
    <submittedName>
        <fullName evidence="6">Glycoside hydrolase family 38 C-terminal domain-containing protein</fullName>
    </submittedName>
</protein>
<dbReference type="Pfam" id="PF01074">
    <property type="entry name" value="Glyco_hydro_38N"/>
    <property type="match status" value="1"/>
</dbReference>
<dbReference type="InterPro" id="IPR028995">
    <property type="entry name" value="Glyco_hydro_57/38_cen_sf"/>
</dbReference>
<dbReference type="InterPro" id="IPR041147">
    <property type="entry name" value="GH38_C"/>
</dbReference>
<keyword evidence="2" id="KW-0479">Metal-binding</keyword>
<evidence type="ECO:0000259" key="5">
    <source>
        <dbReference type="SMART" id="SM00872"/>
    </source>
</evidence>
<dbReference type="InterPro" id="IPR011682">
    <property type="entry name" value="Glyco_hydro_38_C"/>
</dbReference>
<dbReference type="SUPFAM" id="SSF88713">
    <property type="entry name" value="Glycoside hydrolase/deacetylase"/>
    <property type="match status" value="1"/>
</dbReference>
<accession>A0ABP8LIA1</accession>
<dbReference type="CDD" id="cd10789">
    <property type="entry name" value="GH38N_AMII_ER_cytosolic"/>
    <property type="match status" value="1"/>
</dbReference>
<evidence type="ECO:0000256" key="2">
    <source>
        <dbReference type="ARBA" id="ARBA00022723"/>
    </source>
</evidence>
<keyword evidence="7" id="KW-1185">Reference proteome</keyword>
<dbReference type="InterPro" id="IPR000602">
    <property type="entry name" value="Glyco_hydro_38_N"/>
</dbReference>
<proteinExistence type="inferred from homology"/>
<keyword evidence="4" id="KW-0326">Glycosidase</keyword>
<dbReference type="SUPFAM" id="SSF88688">
    <property type="entry name" value="Families 57/38 glycoside transferase middle domain"/>
    <property type="match status" value="1"/>
</dbReference>
<dbReference type="EMBL" id="BAABGN010000012">
    <property type="protein sequence ID" value="GAA4428711.1"/>
    <property type="molecule type" value="Genomic_DNA"/>
</dbReference>
<dbReference type="SUPFAM" id="SSF74650">
    <property type="entry name" value="Galactose mutarotase-like"/>
    <property type="match status" value="1"/>
</dbReference>
<comment type="similarity">
    <text evidence="1">Belongs to the glycosyl hydrolase 38 family.</text>
</comment>
<evidence type="ECO:0000313" key="6">
    <source>
        <dbReference type="EMBL" id="GAA4428711.1"/>
    </source>
</evidence>
<dbReference type="PANTHER" id="PTHR46017:SF1">
    <property type="entry name" value="ALPHA-MANNOSIDASE 2C1"/>
    <property type="match status" value="1"/>
</dbReference>
<sequence>MHNERRLLLERRLRRVVEERLSPAVYPARRPVTVGIWNAGRRTPSFGDASEAPYTTIQPGQAWGEPWATSWLRLTGTMPTEWAGRRVELLVDVGFSAGRVGFQAEGLAYSSTGRTIKGLNPTSRWIPVDSGDPGAEVTVFVEAAANPTVLPLNDGVRDFRPTPLGDPATLPSTPLYQLRECHLALFDATAWKLARDMEVLSQLMQELGAQSERHWRIVSALERALDALDPIDIAGTAQHARDELAPLLSSPAHASAHRLSVVGHAHIDSAWLWPTSETVRKVARTTANVLQLMDASPDLVYAMSQAQQFAWMKEHYPQLFERIRERVRQGRFVPVGGMWVESDTNMPSGESLVRQLVFGKRFFMEEFGLETEEVWLPDSFGYSAALPQLIALSGSRWMLTQKISWNHTNRFPHHTFYWEGIDGTRVLTHAPPADKYNAEVTAAELAHAASNFAEQGQIGGSMLLYGHGDGGGGPTREMLARIRRLRDLEGSPRVESETPRAFFERTEAANDAAPVWVGEMYLEAHRGTYTSQARTKQGNRRSERLLREAEMWATSAAVLRGVDYPYDELDDIWKQVLLLQFHDILPGSSIAWVHQEAETTYDELATRLEQIIESSLSALSEDSGPMVPVDAVPFPASGGSPDPMSAAPEVSASVDRDGTFRLDNGLVRLHIDGSGHITSIRDLVAGRELVPHGTKVNVLTQYRDTPAQYDAWDIDPTYRTVAEAIDDVTSIEHWKGEGVAAVRTERAFGSSTVVQTVQVNAGQRRIDIEADVDWHESGKLLRVSLPLEISADRFAAETQFGHVYRPTHTNTSWDAAKFEICAHRWVHVAEPDYGVAVINESTYGHDVRRPSPGRVRATHTVVGLSLLRAPRFPDPGADQERHILRYAVVPGASIADAVWHACTFAQTDRTSRGEAALAPLVRSKTSGVVVDTIKLADDRSGDVVVRVYEALGRRARSELEIACDVSRVWVTDVLERPVAAQVELANQRATVDLTPFEVRTLRMTPAVRKLPS</sequence>
<dbReference type="GO" id="GO:0016787">
    <property type="term" value="F:hydrolase activity"/>
    <property type="evidence" value="ECO:0007669"/>
    <property type="project" value="UniProtKB-KW"/>
</dbReference>
<dbReference type="SMART" id="SM00872">
    <property type="entry name" value="Alpha-mann_mid"/>
    <property type="match status" value="1"/>
</dbReference>
<dbReference type="Gene3D" id="2.70.98.30">
    <property type="entry name" value="Golgi alpha-mannosidase II, domain 4"/>
    <property type="match status" value="1"/>
</dbReference>
<evidence type="ECO:0000256" key="3">
    <source>
        <dbReference type="ARBA" id="ARBA00022801"/>
    </source>
</evidence>
<evidence type="ECO:0000313" key="7">
    <source>
        <dbReference type="Proteomes" id="UP001500622"/>
    </source>
</evidence>